<feature type="region of interest" description="Disordered" evidence="2">
    <location>
        <begin position="201"/>
        <end position="252"/>
    </location>
</feature>
<feature type="compositionally biased region" description="Basic and acidic residues" evidence="2">
    <location>
        <begin position="624"/>
        <end position="648"/>
    </location>
</feature>
<feature type="compositionally biased region" description="Low complexity" evidence="2">
    <location>
        <begin position="677"/>
        <end position="702"/>
    </location>
</feature>
<evidence type="ECO:0000256" key="2">
    <source>
        <dbReference type="SAM" id="MobiDB-lite"/>
    </source>
</evidence>
<dbReference type="AlphaFoldDB" id="A0AA88DZ63"/>
<comment type="caution">
    <text evidence="3">The sequence shown here is derived from an EMBL/GenBank/DDBJ whole genome shotgun (WGS) entry which is preliminary data.</text>
</comment>
<keyword evidence="4" id="KW-1185">Reference proteome</keyword>
<feature type="compositionally biased region" description="Acidic residues" evidence="2">
    <location>
        <begin position="954"/>
        <end position="967"/>
    </location>
</feature>
<feature type="compositionally biased region" description="Polar residues" evidence="2">
    <location>
        <begin position="283"/>
        <end position="302"/>
    </location>
</feature>
<proteinExistence type="predicted"/>
<feature type="compositionally biased region" description="Basic and acidic residues" evidence="2">
    <location>
        <begin position="319"/>
        <end position="329"/>
    </location>
</feature>
<feature type="compositionally biased region" description="Low complexity" evidence="2">
    <location>
        <begin position="217"/>
        <end position="244"/>
    </location>
</feature>
<gene>
    <name evidence="3" type="ORF">TIFTF001_032757</name>
</gene>
<feature type="region of interest" description="Disordered" evidence="2">
    <location>
        <begin position="544"/>
        <end position="599"/>
    </location>
</feature>
<accession>A0AA88DZ63</accession>
<dbReference type="Proteomes" id="UP001187192">
    <property type="component" value="Unassembled WGS sequence"/>
</dbReference>
<evidence type="ECO:0000313" key="4">
    <source>
        <dbReference type="Proteomes" id="UP001187192"/>
    </source>
</evidence>
<feature type="compositionally biased region" description="Low complexity" evidence="2">
    <location>
        <begin position="993"/>
        <end position="1018"/>
    </location>
</feature>
<organism evidence="3 4">
    <name type="scientific">Ficus carica</name>
    <name type="common">Common fig</name>
    <dbReference type="NCBI Taxonomy" id="3494"/>
    <lineage>
        <taxon>Eukaryota</taxon>
        <taxon>Viridiplantae</taxon>
        <taxon>Streptophyta</taxon>
        <taxon>Embryophyta</taxon>
        <taxon>Tracheophyta</taxon>
        <taxon>Spermatophyta</taxon>
        <taxon>Magnoliopsida</taxon>
        <taxon>eudicotyledons</taxon>
        <taxon>Gunneridae</taxon>
        <taxon>Pentapetalae</taxon>
        <taxon>rosids</taxon>
        <taxon>fabids</taxon>
        <taxon>Rosales</taxon>
        <taxon>Moraceae</taxon>
        <taxon>Ficeae</taxon>
        <taxon>Ficus</taxon>
    </lineage>
</organism>
<keyword evidence="1" id="KW-0175">Coiled coil</keyword>
<feature type="region of interest" description="Disordered" evidence="2">
    <location>
        <begin position="954"/>
        <end position="1033"/>
    </location>
</feature>
<evidence type="ECO:0000256" key="1">
    <source>
        <dbReference type="SAM" id="Coils"/>
    </source>
</evidence>
<protein>
    <submittedName>
        <fullName evidence="3">Uncharacterized protein</fullName>
    </submittedName>
</protein>
<feature type="coiled-coil region" evidence="1">
    <location>
        <begin position="806"/>
        <end position="893"/>
    </location>
</feature>
<feature type="compositionally biased region" description="Acidic residues" evidence="2">
    <location>
        <begin position="202"/>
        <end position="211"/>
    </location>
</feature>
<feature type="compositionally biased region" description="Polar residues" evidence="2">
    <location>
        <begin position="746"/>
        <end position="756"/>
    </location>
</feature>
<feature type="compositionally biased region" description="Basic and acidic residues" evidence="2">
    <location>
        <begin position="705"/>
        <end position="726"/>
    </location>
</feature>
<dbReference type="EMBL" id="BTGU01000156">
    <property type="protein sequence ID" value="GMN63700.1"/>
    <property type="molecule type" value="Genomic_DNA"/>
</dbReference>
<name>A0AA88DZ63_FICCA</name>
<reference evidence="3" key="1">
    <citation type="submission" date="2023-07" db="EMBL/GenBank/DDBJ databases">
        <title>draft genome sequence of fig (Ficus carica).</title>
        <authorList>
            <person name="Takahashi T."/>
            <person name="Nishimura K."/>
        </authorList>
    </citation>
    <scope>NUCLEOTIDE SEQUENCE</scope>
</reference>
<evidence type="ECO:0000313" key="3">
    <source>
        <dbReference type="EMBL" id="GMN63700.1"/>
    </source>
</evidence>
<feature type="region of interest" description="Disordered" evidence="2">
    <location>
        <begin position="282"/>
        <end position="336"/>
    </location>
</feature>
<feature type="region of interest" description="Disordered" evidence="2">
    <location>
        <begin position="611"/>
        <end position="756"/>
    </location>
</feature>
<sequence length="1033" mass="112744">MGAGGATSATGEVYDQCQIMDSHPGLDLETGAGIILADHSRVPRVVATQAPDSISYRLDKMCSQHGGDPSREGWPVVGDDRVINISPPASLGWSRPGMHAPNSPRVGYSTWHHAAGGKANRQLKIQNLNRTAGGKTNRSFGMHAARRGWRGGEQALGNSKFELRREVELAPRDSCPTVWAPINSGESYRVRREGKEPFLDFEMSDVTDSENEALSRSVDVTGDSDLGSSLSTSSSSSGTPVTPTNRRRDGPARLEEILQVGAGTHPDGQFIHELRAIPEPPVQANSTDAASERSAGQTSTSGREGAESSDSPDPAGEPLDDRGRPEGRAMRINNQRVYRRSDQEMAELAGGFPVYSVDFYTSAVTPGYLATLRRDFQIPAEVDLRVPGENDLPSRPPPGYISLSAEYFRAGLRLPLHPFLRRALTRLNNLYRMKSALSSVGSYYFQGFKGTFVAKCPDSYKQFKHLWFYAGGRWLHGHLARNELPRSERVPVTFRNGYVWTRAPHIPGTTRGMVTELQNLAEHERDQRILLGQSSLSEHGWLGFASTSQMPSDRRPEPITVARMPEPTVHYRSRSTAAQAEVAPDQPGDTSPGSWGPRIADEDLDLVIRRLSPVRNQRPAQGMRIEEPMADRRGTKRPTDEDRRERLAKMANLGKGKGKVGTSAPPSQNVAPSATRPALVPPVSASVAAPTPTPASQTSRPPGFSRDERQPARPDARTSRTREDRPSQPPAPQSTRGESRLGQASLPHSQAQGQSSSAYRALVAKFEERLSVELAESSKRSDPVQAANDGVNKQIEALCIMLSGHARRAEKEARAAREAAEEARKVAEDRAKVAEERAREAEGRQRFAEELVQKADQAVEEAEISKAELEEALRKAEQELASARAEHEKYVRAALPAALEEARAQAVADFLGSEDYNERVAQMYREGMRDMKAGFTAANLSLVGVDWSFVPAESEETVAEDPPEEGEVTGTARDLEDVIVLDDQVTNDDQVTETEPPLLAEPLPAETAQAATTAEPEPGQMTADQEQPEPSAA</sequence>